<protein>
    <recommendedName>
        <fullName evidence="2">Proteasome assembly chaperone 1</fullName>
    </recommendedName>
</protein>
<evidence type="ECO:0000256" key="1">
    <source>
        <dbReference type="ARBA" id="ARBA00005261"/>
    </source>
</evidence>
<dbReference type="GeneID" id="113509713"/>
<dbReference type="RefSeq" id="XP_026748915.1">
    <property type="nucleotide sequence ID" value="XM_026893114.3"/>
</dbReference>
<accession>A0A6J1W8P3</accession>
<keyword evidence="4" id="KW-1185">Reference proteome</keyword>
<keyword evidence="3" id="KW-0143">Chaperone</keyword>
<dbReference type="PANTHER" id="PTHR15069">
    <property type="entry name" value="PROTEASOME ASSEMBLY CHAPERONE 1"/>
    <property type="match status" value="1"/>
</dbReference>
<dbReference type="AlphaFoldDB" id="A0A6J1W8P3"/>
<evidence type="ECO:0000256" key="3">
    <source>
        <dbReference type="ARBA" id="ARBA00023186"/>
    </source>
</evidence>
<dbReference type="GO" id="GO:0080129">
    <property type="term" value="P:proteasome core complex assembly"/>
    <property type="evidence" value="ECO:0007669"/>
    <property type="project" value="TreeGrafter"/>
</dbReference>
<proteinExistence type="inferred from homology"/>
<dbReference type="Proteomes" id="UP001652740">
    <property type="component" value="Unplaced"/>
</dbReference>
<sequence length="226" mass="25810">MTTFGDITEPISRTAWEDWDEITEEPDLPELQWQQDVGVLKEIEMLTILEGKYLSDIVATQTQYKLEYVNSIKEANLMLSKSGKNLICFIKDYRLVLSSNIVELLKPYLSVSNNVISIQTKPLAEYQSSEYYNQECLFRTIHTSKPSKFTKFNFPKLEQPNLISGVSAGVISLREHLGQSGTAVISYIEYPEDYQIEEIQVLLKQLDIIQTGNGKPSNILNSNLYI</sequence>
<reference evidence="5" key="1">
    <citation type="submission" date="2025-08" db="UniProtKB">
        <authorList>
            <consortium name="RefSeq"/>
        </authorList>
    </citation>
    <scope>IDENTIFICATION</scope>
    <source>
        <tissue evidence="5">Whole larvae</tissue>
    </source>
</reference>
<dbReference type="GO" id="GO:0070628">
    <property type="term" value="F:proteasome binding"/>
    <property type="evidence" value="ECO:0007669"/>
    <property type="project" value="TreeGrafter"/>
</dbReference>
<evidence type="ECO:0000256" key="2">
    <source>
        <dbReference type="ARBA" id="ARBA00019180"/>
    </source>
</evidence>
<dbReference type="InterPro" id="IPR016565">
    <property type="entry name" value="Proteasome_assmbl_chp_1"/>
</dbReference>
<dbReference type="FunCoup" id="A0A6J1W8P3">
    <property type="interactions" value="73"/>
</dbReference>
<dbReference type="KEGG" id="gmw:113509713"/>
<evidence type="ECO:0000313" key="5">
    <source>
        <dbReference type="RefSeq" id="XP_026748915.1"/>
    </source>
</evidence>
<dbReference type="GO" id="GO:0005783">
    <property type="term" value="C:endoplasmic reticulum"/>
    <property type="evidence" value="ECO:0007669"/>
    <property type="project" value="InterPro"/>
</dbReference>
<organism evidence="4 5">
    <name type="scientific">Galleria mellonella</name>
    <name type="common">Greater wax moth</name>
    <dbReference type="NCBI Taxonomy" id="7137"/>
    <lineage>
        <taxon>Eukaryota</taxon>
        <taxon>Metazoa</taxon>
        <taxon>Ecdysozoa</taxon>
        <taxon>Arthropoda</taxon>
        <taxon>Hexapoda</taxon>
        <taxon>Insecta</taxon>
        <taxon>Pterygota</taxon>
        <taxon>Neoptera</taxon>
        <taxon>Endopterygota</taxon>
        <taxon>Lepidoptera</taxon>
        <taxon>Glossata</taxon>
        <taxon>Ditrysia</taxon>
        <taxon>Pyraloidea</taxon>
        <taxon>Pyralidae</taxon>
        <taxon>Galleriinae</taxon>
        <taxon>Galleria</taxon>
    </lineage>
</organism>
<dbReference type="CTD" id="8624"/>
<gene>
    <name evidence="5" type="primary">LOC113509713</name>
</gene>
<comment type="similarity">
    <text evidence="1">Belongs to the PSMG1 family.</text>
</comment>
<dbReference type="OrthoDB" id="17536at2759"/>
<dbReference type="PANTHER" id="PTHR15069:SF1">
    <property type="entry name" value="PROTEASOME ASSEMBLY CHAPERONE 1"/>
    <property type="match status" value="1"/>
</dbReference>
<name>A0A6J1W8P3_GALME</name>
<dbReference type="InParanoid" id="A0A6J1W8P3"/>
<evidence type="ECO:0000313" key="4">
    <source>
        <dbReference type="Proteomes" id="UP001652740"/>
    </source>
</evidence>